<feature type="transmembrane region" description="Helical" evidence="6">
    <location>
        <begin position="147"/>
        <end position="168"/>
    </location>
</feature>
<dbReference type="RefSeq" id="WP_062798413.1">
    <property type="nucleotide sequence ID" value="NZ_CBCRXS010000002.1"/>
</dbReference>
<feature type="transmembrane region" description="Helical" evidence="6">
    <location>
        <begin position="72"/>
        <end position="92"/>
    </location>
</feature>
<keyword evidence="2" id="KW-1003">Cell membrane</keyword>
<dbReference type="EMBL" id="RBKV01000001">
    <property type="protein sequence ID" value="RKR95293.1"/>
    <property type="molecule type" value="Genomic_DNA"/>
</dbReference>
<feature type="transmembrane region" description="Helical" evidence="6">
    <location>
        <begin position="6"/>
        <end position="29"/>
    </location>
</feature>
<evidence type="ECO:0000256" key="3">
    <source>
        <dbReference type="ARBA" id="ARBA00022692"/>
    </source>
</evidence>
<dbReference type="InterPro" id="IPR001123">
    <property type="entry name" value="LeuE-type"/>
</dbReference>
<evidence type="ECO:0000256" key="6">
    <source>
        <dbReference type="SAM" id="Phobius"/>
    </source>
</evidence>
<dbReference type="GO" id="GO:0015171">
    <property type="term" value="F:amino acid transmembrane transporter activity"/>
    <property type="evidence" value="ECO:0007669"/>
    <property type="project" value="TreeGrafter"/>
</dbReference>
<keyword evidence="4 6" id="KW-1133">Transmembrane helix</keyword>
<protein>
    <submittedName>
        <fullName evidence="7">Threonine/homoserine/homoserine lactone efflux protein</fullName>
    </submittedName>
</protein>
<organism evidence="7 8">
    <name type="scientific">Williamsia marianensis</name>
    <dbReference type="NCBI Taxonomy" id="85044"/>
    <lineage>
        <taxon>Bacteria</taxon>
        <taxon>Bacillati</taxon>
        <taxon>Actinomycetota</taxon>
        <taxon>Actinomycetes</taxon>
        <taxon>Mycobacteriales</taxon>
        <taxon>Nocardiaceae</taxon>
        <taxon>Williamsia</taxon>
    </lineage>
</organism>
<reference evidence="7 8" key="1">
    <citation type="submission" date="2018-10" db="EMBL/GenBank/DDBJ databases">
        <title>Sequencing the genomes of 1000 actinobacteria strains.</title>
        <authorList>
            <person name="Klenk H.-P."/>
        </authorList>
    </citation>
    <scope>NUCLEOTIDE SEQUENCE [LARGE SCALE GENOMIC DNA]</scope>
    <source>
        <strain evidence="7 8">DSM 44343</strain>
    </source>
</reference>
<evidence type="ECO:0000256" key="5">
    <source>
        <dbReference type="ARBA" id="ARBA00023136"/>
    </source>
</evidence>
<keyword evidence="5 6" id="KW-0472">Membrane</keyword>
<dbReference type="PANTHER" id="PTHR30086">
    <property type="entry name" value="ARGININE EXPORTER PROTEIN ARGO"/>
    <property type="match status" value="1"/>
</dbReference>
<feature type="transmembrane region" description="Helical" evidence="6">
    <location>
        <begin position="41"/>
        <end position="66"/>
    </location>
</feature>
<evidence type="ECO:0000256" key="1">
    <source>
        <dbReference type="ARBA" id="ARBA00004651"/>
    </source>
</evidence>
<evidence type="ECO:0000313" key="8">
    <source>
        <dbReference type="Proteomes" id="UP000274762"/>
    </source>
</evidence>
<evidence type="ECO:0000256" key="4">
    <source>
        <dbReference type="ARBA" id="ARBA00022989"/>
    </source>
</evidence>
<sequence>MVPLPNLLAFIVAAVVLIAVPGPSVLFVVGRSIAYGRRVGLLSVLGNTMGLIPQIVAVALGIGAVVSASATMFTVIKAAGAVYLVYLGVQAIRHRHRIHAGAGPGDEVTTRRVVTQGFTVGFTNPKALVFLAAVLPQFVEPASGAPGFQMFVLGAVFVVIGLICDSAWAMVASVTRSWFTDSPRRQAQLSATGGLMMIGLGGTLALSGNKA</sequence>
<proteinExistence type="predicted"/>
<gene>
    <name evidence="7" type="ORF">DFJ75_2111</name>
</gene>
<dbReference type="GO" id="GO:0005886">
    <property type="term" value="C:plasma membrane"/>
    <property type="evidence" value="ECO:0007669"/>
    <property type="project" value="UniProtKB-SubCell"/>
</dbReference>
<dbReference type="PIRSF" id="PIRSF006324">
    <property type="entry name" value="LeuE"/>
    <property type="match status" value="1"/>
</dbReference>
<dbReference type="Pfam" id="PF01810">
    <property type="entry name" value="LysE"/>
    <property type="match status" value="1"/>
</dbReference>
<dbReference type="AlphaFoldDB" id="A0A315SCG2"/>
<accession>A0A315SCG2</accession>
<feature type="transmembrane region" description="Helical" evidence="6">
    <location>
        <begin position="189"/>
        <end position="208"/>
    </location>
</feature>
<keyword evidence="3 6" id="KW-0812">Transmembrane</keyword>
<accession>A0A495K219</accession>
<dbReference type="Proteomes" id="UP000274762">
    <property type="component" value="Unassembled WGS sequence"/>
</dbReference>
<dbReference type="PANTHER" id="PTHR30086:SF20">
    <property type="entry name" value="ARGININE EXPORTER PROTEIN ARGO-RELATED"/>
    <property type="match status" value="1"/>
</dbReference>
<evidence type="ECO:0000313" key="7">
    <source>
        <dbReference type="EMBL" id="RKR95293.1"/>
    </source>
</evidence>
<comment type="caution">
    <text evidence="7">The sequence shown here is derived from an EMBL/GenBank/DDBJ whole genome shotgun (WGS) entry which is preliminary data.</text>
</comment>
<name>A0A315SCG2_WILMA</name>
<evidence type="ECO:0000256" key="2">
    <source>
        <dbReference type="ARBA" id="ARBA00022475"/>
    </source>
</evidence>
<comment type="subcellular location">
    <subcellularLocation>
        <location evidence="1">Cell membrane</location>
        <topology evidence="1">Multi-pass membrane protein</topology>
    </subcellularLocation>
</comment>